<organism evidence="2 3">
    <name type="scientific">Limnobaculum parvum</name>
    <dbReference type="NCBI Taxonomy" id="2172103"/>
    <lineage>
        <taxon>Bacteria</taxon>
        <taxon>Pseudomonadati</taxon>
        <taxon>Pseudomonadota</taxon>
        <taxon>Gammaproteobacteria</taxon>
        <taxon>Enterobacterales</taxon>
        <taxon>Budviciaceae</taxon>
        <taxon>Limnobaculum</taxon>
    </lineage>
</organism>
<name>A0A2Y9TV45_9GAMM</name>
<dbReference type="SUPFAM" id="SSF55136">
    <property type="entry name" value="Probable bacterial effector-binding domain"/>
    <property type="match status" value="1"/>
</dbReference>
<dbReference type="PANTHER" id="PTHR40055:SF1">
    <property type="entry name" value="TRANSCRIPTIONAL REGULATOR YGIV-RELATED"/>
    <property type="match status" value="1"/>
</dbReference>
<feature type="domain" description="AraC effector-binding" evidence="1">
    <location>
        <begin position="1"/>
        <end position="156"/>
    </location>
</feature>
<accession>A0A2Y9TV45</accession>
<gene>
    <name evidence="2" type="ORF">HYN51_02920</name>
</gene>
<evidence type="ECO:0000259" key="1">
    <source>
        <dbReference type="SMART" id="SM00871"/>
    </source>
</evidence>
<dbReference type="InterPro" id="IPR050908">
    <property type="entry name" value="SmbC-like"/>
</dbReference>
<reference evidence="2 3" key="1">
    <citation type="journal article" date="2019" name="Int. J. Syst. Evol. Microbiol.">
        <title>Limnobaculum parvum gen. nov., sp. nov., isolated from a freshwater lake.</title>
        <authorList>
            <person name="Baek C."/>
            <person name="Shin S.K."/>
            <person name="Yi H."/>
        </authorList>
    </citation>
    <scope>NUCLEOTIDE SEQUENCE [LARGE SCALE GENOMIC DNA]</scope>
    <source>
        <strain evidence="2 3">HYN0051</strain>
    </source>
</reference>
<dbReference type="RefSeq" id="WP_108899696.1">
    <property type="nucleotide sequence ID" value="NZ_CP029185.2"/>
</dbReference>
<dbReference type="KEGG" id="lpv:HYN51_02920"/>
<dbReference type="SMART" id="SM00871">
    <property type="entry name" value="AraC_E_bind"/>
    <property type="match status" value="1"/>
</dbReference>
<dbReference type="EMBL" id="CP029185">
    <property type="protein sequence ID" value="AWH87608.1"/>
    <property type="molecule type" value="Genomic_DNA"/>
</dbReference>
<evidence type="ECO:0000313" key="3">
    <source>
        <dbReference type="Proteomes" id="UP000244908"/>
    </source>
</evidence>
<dbReference type="OrthoDB" id="282744at2"/>
<dbReference type="InterPro" id="IPR010499">
    <property type="entry name" value="AraC_E-bd"/>
</dbReference>
<dbReference type="InterPro" id="IPR011256">
    <property type="entry name" value="Reg_factor_effector_dom_sf"/>
</dbReference>
<dbReference type="Gene3D" id="3.20.80.10">
    <property type="entry name" value="Regulatory factor, effector binding domain"/>
    <property type="match status" value="1"/>
</dbReference>
<dbReference type="PANTHER" id="PTHR40055">
    <property type="entry name" value="TRANSCRIPTIONAL REGULATOR YGIV-RELATED"/>
    <property type="match status" value="1"/>
</dbReference>
<evidence type="ECO:0000313" key="2">
    <source>
        <dbReference type="EMBL" id="AWH87608.1"/>
    </source>
</evidence>
<keyword evidence="3" id="KW-1185">Reference proteome</keyword>
<protein>
    <submittedName>
        <fullName evidence="2">GyrI-like domain-containing protein</fullName>
    </submittedName>
</protein>
<dbReference type="AlphaFoldDB" id="A0A2Y9TV45"/>
<sequence length="158" mass="18137">MNITIENRETVTVYGISHCGPYPEIYKAFNALWDWALAEDLTTQVKSAIAIYHDNPNVKAPAQCRSDACLQFEHPLSDQQLSEIVRPVMITGGCYATYRHIGPYSALEPVYNEFYHHWLPTSDFQKTSQPSFEVYRNNPMETPEEQLITDIYFPVTGK</sequence>
<dbReference type="Proteomes" id="UP000244908">
    <property type="component" value="Chromosome"/>
</dbReference>
<dbReference type="InterPro" id="IPR029442">
    <property type="entry name" value="GyrI-like"/>
</dbReference>
<proteinExistence type="predicted"/>
<dbReference type="Pfam" id="PF06445">
    <property type="entry name" value="GyrI-like"/>
    <property type="match status" value="1"/>
</dbReference>